<dbReference type="Gene3D" id="3.30.2320.10">
    <property type="entry name" value="hypothetical protein PF0899 domain"/>
    <property type="match status" value="1"/>
</dbReference>
<feature type="domain" description="Phage capsid-like C-terminal" evidence="2">
    <location>
        <begin position="164"/>
        <end position="447"/>
    </location>
</feature>
<evidence type="ECO:0000259" key="2">
    <source>
        <dbReference type="Pfam" id="PF05065"/>
    </source>
</evidence>
<dbReference type="InterPro" id="IPR054612">
    <property type="entry name" value="Phage_capsid-like_C"/>
</dbReference>
<evidence type="ECO:0000313" key="4">
    <source>
        <dbReference type="Proteomes" id="UP000182977"/>
    </source>
</evidence>
<keyword evidence="4" id="KW-1185">Reference proteome</keyword>
<protein>
    <submittedName>
        <fullName evidence="3">Phage major capsid protein, HK97 family</fullName>
    </submittedName>
</protein>
<dbReference type="AlphaFoldDB" id="A0A1H2IEK6"/>
<dbReference type="InterPro" id="IPR024455">
    <property type="entry name" value="Phage_capsid"/>
</dbReference>
<proteinExistence type="predicted"/>
<dbReference type="NCBIfam" id="TIGR01554">
    <property type="entry name" value="major_cap_HK97"/>
    <property type="match status" value="1"/>
</dbReference>
<sequence length="467" mass="50162">MSPTAVKLEDITATSSVADFEAVLADDANIKTLMAEKKFGEFVKDYADAKTRTHQEVLTQVREEVQASIQEWVKESGGKLARPNLTPDQADEVRTKAQRAKTYNAKAPGAAIDSSEHAPADMAEFFQGIWHNLNHLDASEQLRMKQSEWKRIQNSYGSAVPADGGFLIPEVLRSEILQLALEESIVRPRAQIIPMSSLAVPIPTVDETSRASTVFGGMVAYWTEEGAAATVSQAKFGRVRLEAKKLTIYSEAPDELIADAPAFGGFIGANMPKAMAFEEDDAFITGNGVGQPKGVLHSSNGGLIKVPRATLNLVGFADVVNMFTRLLPGSYSNAVWMCSPAVIAQLLQLALTRGTDGIASPPLWLTGGQAIGDKPVTLLGRPLIVSEKVPNLGSTGDLALVDFSHYLIGDRQVMQASSSPHFKFSSDVTAFKIVERVDGKPWVPTPLTPRNGGPTLSPYVALSAATS</sequence>
<dbReference type="OrthoDB" id="9786516at2"/>
<name>A0A1H2IEK6_9ACTN</name>
<reference evidence="4" key="1">
    <citation type="submission" date="2016-10" db="EMBL/GenBank/DDBJ databases">
        <authorList>
            <person name="Varghese N."/>
            <person name="Submissions S."/>
        </authorList>
    </citation>
    <scope>NUCLEOTIDE SEQUENCE [LARGE SCALE GENOMIC DNA]</scope>
    <source>
        <strain evidence="4">DSM 45079</strain>
    </source>
</reference>
<dbReference type="Gene3D" id="3.30.2400.10">
    <property type="entry name" value="Major capsid protein gp5"/>
    <property type="match status" value="1"/>
</dbReference>
<dbReference type="Proteomes" id="UP000182977">
    <property type="component" value="Chromosome I"/>
</dbReference>
<dbReference type="RefSeq" id="WP_046771233.1">
    <property type="nucleotide sequence ID" value="NZ_LBMC01000040.1"/>
</dbReference>
<accession>A0A1H2IEK6</accession>
<dbReference type="STRING" id="419479.SAMN04488563_1653"/>
<gene>
    <name evidence="3" type="ORF">SAMN04488563_1653</name>
</gene>
<evidence type="ECO:0000256" key="1">
    <source>
        <dbReference type="ARBA" id="ARBA00004328"/>
    </source>
</evidence>
<dbReference type="SUPFAM" id="SSF56563">
    <property type="entry name" value="Major capsid protein gp5"/>
    <property type="match status" value="1"/>
</dbReference>
<comment type="subcellular location">
    <subcellularLocation>
        <location evidence="1">Virion</location>
    </subcellularLocation>
</comment>
<dbReference type="EMBL" id="LT629791">
    <property type="protein sequence ID" value="SDU42514.1"/>
    <property type="molecule type" value="Genomic_DNA"/>
</dbReference>
<dbReference type="Pfam" id="PF05065">
    <property type="entry name" value="Phage_capsid"/>
    <property type="match status" value="1"/>
</dbReference>
<organism evidence="3 4">
    <name type="scientific">Jiangella alkaliphila</name>
    <dbReference type="NCBI Taxonomy" id="419479"/>
    <lineage>
        <taxon>Bacteria</taxon>
        <taxon>Bacillati</taxon>
        <taxon>Actinomycetota</taxon>
        <taxon>Actinomycetes</taxon>
        <taxon>Jiangellales</taxon>
        <taxon>Jiangellaceae</taxon>
        <taxon>Jiangella</taxon>
    </lineage>
</organism>
<evidence type="ECO:0000313" key="3">
    <source>
        <dbReference type="EMBL" id="SDU42514.1"/>
    </source>
</evidence>